<organism evidence="6 7">
    <name type="scientific">Somion occarium</name>
    <dbReference type="NCBI Taxonomy" id="3059160"/>
    <lineage>
        <taxon>Eukaryota</taxon>
        <taxon>Fungi</taxon>
        <taxon>Dikarya</taxon>
        <taxon>Basidiomycota</taxon>
        <taxon>Agaricomycotina</taxon>
        <taxon>Agaricomycetes</taxon>
        <taxon>Polyporales</taxon>
        <taxon>Cerrenaceae</taxon>
        <taxon>Somion</taxon>
    </lineage>
</organism>
<dbReference type="EMBL" id="OZ037947">
    <property type="protein sequence ID" value="CAL1707923.1"/>
    <property type="molecule type" value="Genomic_DNA"/>
</dbReference>
<evidence type="ECO:0000313" key="7">
    <source>
        <dbReference type="Proteomes" id="UP001497453"/>
    </source>
</evidence>
<dbReference type="PANTHER" id="PTHR13393">
    <property type="entry name" value="SAM-DEPENDENT METHYLTRANSFERASE"/>
    <property type="match status" value="1"/>
</dbReference>
<dbReference type="InterPro" id="IPR010286">
    <property type="entry name" value="METTL16/RlmF"/>
</dbReference>
<keyword evidence="2 5" id="KW-0489">Methyltransferase</keyword>
<dbReference type="Pfam" id="PF05971">
    <property type="entry name" value="Methyltransf_10"/>
    <property type="match status" value="1"/>
</dbReference>
<evidence type="ECO:0000256" key="2">
    <source>
        <dbReference type="ARBA" id="ARBA00022603"/>
    </source>
</evidence>
<accession>A0ABP1DLK2</accession>
<dbReference type="InterPro" id="IPR029063">
    <property type="entry name" value="SAM-dependent_MTases_sf"/>
</dbReference>
<evidence type="ECO:0000256" key="3">
    <source>
        <dbReference type="ARBA" id="ARBA00022679"/>
    </source>
</evidence>
<dbReference type="Gene3D" id="3.40.50.150">
    <property type="entry name" value="Vaccinia Virus protein VP39"/>
    <property type="match status" value="1"/>
</dbReference>
<name>A0ABP1DLK2_9APHY</name>
<evidence type="ECO:0000256" key="1">
    <source>
        <dbReference type="ARBA" id="ARBA00005878"/>
    </source>
</evidence>
<dbReference type="CDD" id="cd02440">
    <property type="entry name" value="AdoMet_MTases"/>
    <property type="match status" value="1"/>
</dbReference>
<sequence length="456" mass="51171">MHPRNVFRVPLNFSDLSEAYPALQPYIIQLPSKGPTINFQDIAAQRRLTEALLHKQFKLSVSLPENRLCPPVPNRLNYVLWIEDILAASSFVSEDSRPVRGIDIGTGASAIYPLLGCRTNATWMFVATDIDELSLKYAKMNIENNNLSDRITLVKSDPSGPILPISSKDDIVYDFIMCNPPFYSDREEVLRSAEAKEFEPNAVCTGADVEMITPGGESAFVCRMVNESIEHGVKCRWYTSMLGKMSSLNDVVKALRDKKIENYAITEFVQGQTRRWAIAWSFTDVHLPDSIARITNPSLQGIMPPRNSLTHACRKVIPPERLRSILWGIIKPIDGVTVNEGSSHRMESESSTSNLVIQATADTWSRAARRKKLISSHPVVPMDVDKVDALAIQLICRVEIPDNPGIHHRGRDESHVVFHWMKGRNRLLFESFASHVGRKIDTAIVAIDEEEPMSIA</sequence>
<reference evidence="7" key="1">
    <citation type="submission" date="2024-04" db="EMBL/GenBank/DDBJ databases">
        <authorList>
            <person name="Shaw F."/>
            <person name="Minotto A."/>
        </authorList>
    </citation>
    <scope>NUCLEOTIDE SEQUENCE [LARGE SCALE GENOMIC DNA]</scope>
</reference>
<evidence type="ECO:0000256" key="5">
    <source>
        <dbReference type="PIRNR" id="PIRNR037350"/>
    </source>
</evidence>
<dbReference type="InterPro" id="IPR017182">
    <property type="entry name" value="METTL16/PsiM"/>
</dbReference>
<comment type="similarity">
    <text evidence="1 5">Belongs to the methyltransferase superfamily. METTL16/RlmF family.</text>
</comment>
<dbReference type="SUPFAM" id="SSF53335">
    <property type="entry name" value="S-adenosyl-L-methionine-dependent methyltransferases"/>
    <property type="match status" value="1"/>
</dbReference>
<protein>
    <recommendedName>
        <fullName evidence="8">U6 small nuclear RNA (adenine-(43)-N(6))-methyltransferase</fullName>
    </recommendedName>
</protein>
<evidence type="ECO:0000256" key="4">
    <source>
        <dbReference type="ARBA" id="ARBA00022691"/>
    </source>
</evidence>
<gene>
    <name evidence="6" type="ORF">GFSPODELE1_LOCUS6600</name>
</gene>
<evidence type="ECO:0008006" key="8">
    <source>
        <dbReference type="Google" id="ProtNLM"/>
    </source>
</evidence>
<proteinExistence type="inferred from homology"/>
<evidence type="ECO:0000313" key="6">
    <source>
        <dbReference type="EMBL" id="CAL1707923.1"/>
    </source>
</evidence>
<dbReference type="PANTHER" id="PTHR13393:SF0">
    <property type="entry name" value="RNA N6-ADENOSINE-METHYLTRANSFERASE METTL16"/>
    <property type="match status" value="1"/>
</dbReference>
<dbReference type="Proteomes" id="UP001497453">
    <property type="component" value="Chromosome 4"/>
</dbReference>
<dbReference type="PIRSF" id="PIRSF037350">
    <property type="entry name" value="Mtase_ZK1128_prd"/>
    <property type="match status" value="1"/>
</dbReference>
<keyword evidence="3 5" id="KW-0808">Transferase</keyword>
<keyword evidence="7" id="KW-1185">Reference proteome</keyword>
<keyword evidence="4" id="KW-0949">S-adenosyl-L-methionine</keyword>